<dbReference type="InterPro" id="IPR029044">
    <property type="entry name" value="Nucleotide-diphossugar_trans"/>
</dbReference>
<dbReference type="HOGENOM" id="CLU_025996_0_0_6"/>
<dbReference type="Pfam" id="PF00535">
    <property type="entry name" value="Glycos_transf_2"/>
    <property type="match status" value="1"/>
</dbReference>
<dbReference type="KEGG" id="mpur:MARPU_05270"/>
<dbReference type="Proteomes" id="UP000005275">
    <property type="component" value="Chromosome"/>
</dbReference>
<name>W0E1H4_MARPU</name>
<dbReference type="PANTHER" id="PTHR43685">
    <property type="entry name" value="GLYCOSYLTRANSFERASE"/>
    <property type="match status" value="1"/>
</dbReference>
<feature type="domain" description="Glycosyltransferase 2-like" evidence="1">
    <location>
        <begin position="10"/>
        <end position="133"/>
    </location>
</feature>
<dbReference type="Gene3D" id="3.90.550.10">
    <property type="entry name" value="Spore Coat Polysaccharide Biosynthesis Protein SpsA, Chain A"/>
    <property type="match status" value="1"/>
</dbReference>
<protein>
    <submittedName>
        <fullName evidence="2">Glycosyl transferase family 2</fullName>
    </submittedName>
</protein>
<sequence>MQPNAPDGISVIMPCYNCARFVAEAVDSVLAQTHPAVELIVVDDGSSDDSLRILEGYGARIRLLRQPNRGPYVARNLALRHAEGRYLAFLDADDWWLPETLERLHRALREAEADIAYCGWQNVGEGIRAAPHVPPERDRRALLEHAVRSCPWPIHGVLVRSALVQGVGGFSERRRTAMDYDLWLRLLGLTDRVVRVPEVLAFYRWHDSGQISAVKWRQVLDAWEVQRRFVAEHPGLLDWIPARRLRALIDGQLRDQAYRALWRRDLVSAQRLFRHALRVGALGRGDIVHALGALLPGSLYRALIGARDRGQPAPGGES</sequence>
<reference evidence="2 3" key="1">
    <citation type="submission" date="2013-12" db="EMBL/GenBank/DDBJ databases">
        <authorList>
            <consortium name="DOE Joint Genome Institute"/>
            <person name="Bryant D.A."/>
            <person name="Huntemann M."/>
            <person name="Han J."/>
            <person name="Chen A."/>
            <person name="Kyrpides N."/>
            <person name="Mavromatis K."/>
            <person name="Markowitz V."/>
            <person name="Palaniappan K."/>
            <person name="Ivanova N."/>
            <person name="Schaumberg A."/>
            <person name="Pati A."/>
            <person name="Liolios K."/>
            <person name="Nordberg H.P."/>
            <person name="Cantor M.N."/>
            <person name="Hua S.X."/>
            <person name="Woyke T."/>
        </authorList>
    </citation>
    <scope>NUCLEOTIDE SEQUENCE [LARGE SCALE GENOMIC DNA]</scope>
    <source>
        <strain evidence="2 3">984</strain>
    </source>
</reference>
<keyword evidence="3" id="KW-1185">Reference proteome</keyword>
<evidence type="ECO:0000259" key="1">
    <source>
        <dbReference type="Pfam" id="PF00535"/>
    </source>
</evidence>
<dbReference type="eggNOG" id="COG1216">
    <property type="taxonomic scope" value="Bacteria"/>
</dbReference>
<gene>
    <name evidence="2" type="ORF">MARPU_05270</name>
</gene>
<keyword evidence="2" id="KW-0808">Transferase</keyword>
<dbReference type="RefSeq" id="WP_005220495.1">
    <property type="nucleotide sequence ID" value="NZ_CP007031.1"/>
</dbReference>
<dbReference type="EMBL" id="CP007031">
    <property type="protein sequence ID" value="AHF03368.1"/>
    <property type="molecule type" value="Genomic_DNA"/>
</dbReference>
<evidence type="ECO:0000313" key="3">
    <source>
        <dbReference type="Proteomes" id="UP000005275"/>
    </source>
</evidence>
<dbReference type="OrthoDB" id="9801954at2"/>
<dbReference type="InterPro" id="IPR050834">
    <property type="entry name" value="Glycosyltransf_2"/>
</dbReference>
<proteinExistence type="predicted"/>
<dbReference type="InterPro" id="IPR001173">
    <property type="entry name" value="Glyco_trans_2-like"/>
</dbReference>
<dbReference type="AlphaFoldDB" id="W0E1H4"/>
<dbReference type="SUPFAM" id="SSF53448">
    <property type="entry name" value="Nucleotide-diphospho-sugar transferases"/>
    <property type="match status" value="1"/>
</dbReference>
<accession>W0E1H4</accession>
<dbReference type="STRING" id="765910.MARPU_05270"/>
<evidence type="ECO:0000313" key="2">
    <source>
        <dbReference type="EMBL" id="AHF03368.1"/>
    </source>
</evidence>
<dbReference type="GO" id="GO:0016740">
    <property type="term" value="F:transferase activity"/>
    <property type="evidence" value="ECO:0007669"/>
    <property type="project" value="UniProtKB-KW"/>
</dbReference>
<organism evidence="2 3">
    <name type="scientific">Marichromatium purpuratum 984</name>
    <dbReference type="NCBI Taxonomy" id="765910"/>
    <lineage>
        <taxon>Bacteria</taxon>
        <taxon>Pseudomonadati</taxon>
        <taxon>Pseudomonadota</taxon>
        <taxon>Gammaproteobacteria</taxon>
        <taxon>Chromatiales</taxon>
        <taxon>Chromatiaceae</taxon>
        <taxon>Marichromatium</taxon>
    </lineage>
</organism>
<dbReference type="PANTHER" id="PTHR43685:SF2">
    <property type="entry name" value="GLYCOSYLTRANSFERASE 2-LIKE DOMAIN-CONTAINING PROTEIN"/>
    <property type="match status" value="1"/>
</dbReference>